<evidence type="ECO:0000259" key="1">
    <source>
        <dbReference type="Pfam" id="PF00501"/>
    </source>
</evidence>
<dbReference type="InterPro" id="IPR000873">
    <property type="entry name" value="AMP-dep_synth/lig_dom"/>
</dbReference>
<dbReference type="Pfam" id="PF00501">
    <property type="entry name" value="AMP-binding"/>
    <property type="match status" value="1"/>
</dbReference>
<feature type="domain" description="AMP-dependent synthetase/ligase" evidence="1">
    <location>
        <begin position="14"/>
        <end position="398"/>
    </location>
</feature>
<name>A0ABV9ZFA0_9PSEU</name>
<gene>
    <name evidence="2" type="ORF">ACFPK1_12090</name>
</gene>
<dbReference type="RefSeq" id="WP_378021170.1">
    <property type="nucleotide sequence ID" value="NZ_JBHSKG010000005.1"/>
</dbReference>
<dbReference type="Gene3D" id="3.30.300.30">
    <property type="match status" value="1"/>
</dbReference>
<organism evidence="2 3">
    <name type="scientific">Actinomycetospora rhizophila</name>
    <dbReference type="NCBI Taxonomy" id="1416876"/>
    <lineage>
        <taxon>Bacteria</taxon>
        <taxon>Bacillati</taxon>
        <taxon>Actinomycetota</taxon>
        <taxon>Actinomycetes</taxon>
        <taxon>Pseudonocardiales</taxon>
        <taxon>Pseudonocardiaceae</taxon>
        <taxon>Actinomycetospora</taxon>
    </lineage>
</organism>
<dbReference type="Gene3D" id="3.40.50.12780">
    <property type="entry name" value="N-terminal domain of ligase-like"/>
    <property type="match status" value="1"/>
</dbReference>
<protein>
    <submittedName>
        <fullName evidence="2">Fatty acid CoA ligase family protein</fullName>
    </submittedName>
</protein>
<dbReference type="InterPro" id="IPR045851">
    <property type="entry name" value="AMP-bd_C_sf"/>
</dbReference>
<dbReference type="SUPFAM" id="SSF56801">
    <property type="entry name" value="Acetyl-CoA synthetase-like"/>
    <property type="match status" value="1"/>
</dbReference>
<keyword evidence="2" id="KW-0436">Ligase</keyword>
<comment type="caution">
    <text evidence="2">The sequence shown here is derived from an EMBL/GenBank/DDBJ whole genome shotgun (WGS) entry which is preliminary data.</text>
</comment>
<dbReference type="NCBIfam" id="NF006754">
    <property type="entry name" value="PRK09274.1"/>
    <property type="match status" value="1"/>
</dbReference>
<dbReference type="InterPro" id="IPR050237">
    <property type="entry name" value="ATP-dep_AMP-bd_enzyme"/>
</dbReference>
<dbReference type="EMBL" id="JBHSKG010000005">
    <property type="protein sequence ID" value="MFC5138975.1"/>
    <property type="molecule type" value="Genomic_DNA"/>
</dbReference>
<dbReference type="PANTHER" id="PTHR43767">
    <property type="entry name" value="LONG-CHAIN-FATTY-ACID--COA LIGASE"/>
    <property type="match status" value="1"/>
</dbReference>
<accession>A0ABV9ZFA0</accession>
<reference evidence="3" key="1">
    <citation type="journal article" date="2019" name="Int. J. Syst. Evol. Microbiol.">
        <title>The Global Catalogue of Microorganisms (GCM) 10K type strain sequencing project: providing services to taxonomists for standard genome sequencing and annotation.</title>
        <authorList>
            <consortium name="The Broad Institute Genomics Platform"/>
            <consortium name="The Broad Institute Genome Sequencing Center for Infectious Disease"/>
            <person name="Wu L."/>
            <person name="Ma J."/>
        </authorList>
    </citation>
    <scope>NUCLEOTIDE SEQUENCE [LARGE SCALE GENOMIC DNA]</scope>
    <source>
        <strain evidence="3">XZYJ18</strain>
    </source>
</reference>
<evidence type="ECO:0000313" key="3">
    <source>
        <dbReference type="Proteomes" id="UP001596175"/>
    </source>
</evidence>
<proteinExistence type="predicted"/>
<dbReference type="InterPro" id="IPR020845">
    <property type="entry name" value="AMP-binding_CS"/>
</dbReference>
<keyword evidence="3" id="KW-1185">Reference proteome</keyword>
<evidence type="ECO:0000313" key="2">
    <source>
        <dbReference type="EMBL" id="MFC5138975.1"/>
    </source>
</evidence>
<sequence length="548" mass="57263">MTGTRLATLDTMLADRAREQPDRAALVLPAPGRGPLEPVLGERTTRTVTFGELDARVDRVAAGLHAAGVGPGARVALLVPPVADFFVLAYALMRARAVPVVVDPGIGLRRVRRCLAEAAPDAFAGVAKAHLARRALGWAPEARLAIAAGGVPVPGATSVRDLERRGAVGRLDAERPADTPAAIVFTSGSTGPPKGVEHHDDGLVAQAALVRDLYGLGPGDVSLATFPPFALFGPALGMTTVVPRMDPTRPGRVRAARLVRAARRTGATTMFGSPAVLDRLGRDAPGGTILPALRTVISAGAPVPRDVQRRVLALLGAGARVHTPYGATEALPVATIGSDELLDLPDDGICVGRPVPGVEVTLMRVADGPVATLTPELAVPDGEVGEVVVRGPVVSPRYADRPEATAATRVDWDGAPAHRMGDLASRDAEGRLWFAGRVSHVVPTADGPLYSVPCEEVLNRDPAVRRSALVGLGTGAVRRPVLVVEPARGSAPTDVLRDHLLGVAHADHRTRAVQDVVFHPALPVDPRHNSKIDREALERWVAGQRGPA</sequence>
<dbReference type="InterPro" id="IPR042099">
    <property type="entry name" value="ANL_N_sf"/>
</dbReference>
<dbReference type="GO" id="GO:0016874">
    <property type="term" value="F:ligase activity"/>
    <property type="evidence" value="ECO:0007669"/>
    <property type="project" value="UniProtKB-KW"/>
</dbReference>
<dbReference type="PROSITE" id="PS00455">
    <property type="entry name" value="AMP_BINDING"/>
    <property type="match status" value="1"/>
</dbReference>
<dbReference type="PANTHER" id="PTHR43767:SF1">
    <property type="entry name" value="NONRIBOSOMAL PEPTIDE SYNTHASE PES1 (EUROFUNG)-RELATED"/>
    <property type="match status" value="1"/>
</dbReference>
<dbReference type="Proteomes" id="UP001596175">
    <property type="component" value="Unassembled WGS sequence"/>
</dbReference>